<dbReference type="AlphaFoldDB" id="A0A9P8PCM6"/>
<dbReference type="Proteomes" id="UP000769157">
    <property type="component" value="Unassembled WGS sequence"/>
</dbReference>
<organism evidence="1 2">
    <name type="scientific">Ogataea philodendri</name>
    <dbReference type="NCBI Taxonomy" id="1378263"/>
    <lineage>
        <taxon>Eukaryota</taxon>
        <taxon>Fungi</taxon>
        <taxon>Dikarya</taxon>
        <taxon>Ascomycota</taxon>
        <taxon>Saccharomycotina</taxon>
        <taxon>Pichiomycetes</taxon>
        <taxon>Pichiales</taxon>
        <taxon>Pichiaceae</taxon>
        <taxon>Ogataea</taxon>
    </lineage>
</organism>
<gene>
    <name evidence="1" type="ORF">OGAPHI_002559</name>
</gene>
<reference evidence="1" key="1">
    <citation type="journal article" date="2021" name="Open Biol.">
        <title>Shared evolutionary footprints suggest mitochondrial oxidative damage underlies multiple complex I losses in fungi.</title>
        <authorList>
            <person name="Schikora-Tamarit M.A."/>
            <person name="Marcet-Houben M."/>
            <person name="Nosek J."/>
            <person name="Gabaldon T."/>
        </authorList>
    </citation>
    <scope>NUCLEOTIDE SEQUENCE</scope>
    <source>
        <strain evidence="1">CBS6075</strain>
    </source>
</reference>
<reference evidence="1" key="2">
    <citation type="submission" date="2021-01" db="EMBL/GenBank/DDBJ databases">
        <authorList>
            <person name="Schikora-Tamarit M.A."/>
        </authorList>
    </citation>
    <scope>NUCLEOTIDE SEQUENCE</scope>
    <source>
        <strain evidence="1">CBS6075</strain>
    </source>
</reference>
<dbReference type="RefSeq" id="XP_046063218.1">
    <property type="nucleotide sequence ID" value="XM_046203442.1"/>
</dbReference>
<sequence length="277" mass="31187">MEYAELSLKLSFSEARFSMMQYERLASLSSSCDPSDWFLSRLLEFKWISDSRLRFWKLPRMHSSSFWLAASDSWLMEVCLNLSSKLSKFSSLLVASGFRISSDSRPLKIRHILSVLTNPSSWYRLEVLMQISLVSEEMSLNSTRFTSCGLVEDLELFESEQRHTVVTQLVFNQKTHEEIQSLDVVAVGAHHKPLDQTHQVGVVDEGLGELFKLVGGENSKVRVSHPVEPGVNQEQTAVELLHCGPVEPATGGSKTYKAVCVQLGHYGPTDVVRKVHV</sequence>
<keyword evidence="2" id="KW-1185">Reference proteome</keyword>
<dbReference type="EMBL" id="JAEUBE010000158">
    <property type="protein sequence ID" value="KAH3668804.1"/>
    <property type="molecule type" value="Genomic_DNA"/>
</dbReference>
<protein>
    <submittedName>
        <fullName evidence="1">Uncharacterized protein</fullName>
    </submittedName>
</protein>
<comment type="caution">
    <text evidence="1">The sequence shown here is derived from an EMBL/GenBank/DDBJ whole genome shotgun (WGS) entry which is preliminary data.</text>
</comment>
<evidence type="ECO:0000313" key="2">
    <source>
        <dbReference type="Proteomes" id="UP000769157"/>
    </source>
</evidence>
<name>A0A9P8PCM6_9ASCO</name>
<dbReference type="GeneID" id="70234526"/>
<proteinExistence type="predicted"/>
<accession>A0A9P8PCM6</accession>
<evidence type="ECO:0000313" key="1">
    <source>
        <dbReference type="EMBL" id="KAH3668804.1"/>
    </source>
</evidence>